<dbReference type="InterPro" id="IPR003594">
    <property type="entry name" value="HATPase_dom"/>
</dbReference>
<dbReference type="PANTHER" id="PTHR43065:SF10">
    <property type="entry name" value="PEROXIDE STRESS-ACTIVATED HISTIDINE KINASE MAK3"/>
    <property type="match status" value="1"/>
</dbReference>
<evidence type="ECO:0000256" key="5">
    <source>
        <dbReference type="ARBA" id="ARBA00022741"/>
    </source>
</evidence>
<dbReference type="Pfam" id="PF02518">
    <property type="entry name" value="HATPase_c"/>
    <property type="match status" value="1"/>
</dbReference>
<feature type="transmembrane region" description="Helical" evidence="9">
    <location>
        <begin position="229"/>
        <end position="251"/>
    </location>
</feature>
<keyword evidence="5" id="KW-0547">Nucleotide-binding</keyword>
<dbReference type="InterPro" id="IPR031621">
    <property type="entry name" value="HisKA_7TM"/>
</dbReference>
<keyword evidence="9" id="KW-0472">Membrane</keyword>
<evidence type="ECO:0000259" key="10">
    <source>
        <dbReference type="PROSITE" id="PS50109"/>
    </source>
</evidence>
<evidence type="ECO:0000256" key="4">
    <source>
        <dbReference type="ARBA" id="ARBA00022679"/>
    </source>
</evidence>
<comment type="catalytic activity">
    <reaction evidence="1">
        <text>ATP + protein L-histidine = ADP + protein N-phospho-L-histidine.</text>
        <dbReference type="EC" id="2.7.13.3"/>
    </reaction>
</comment>
<keyword evidence="6" id="KW-0418">Kinase</keyword>
<evidence type="ECO:0000313" key="12">
    <source>
        <dbReference type="Proteomes" id="UP000032749"/>
    </source>
</evidence>
<evidence type="ECO:0000256" key="7">
    <source>
        <dbReference type="ARBA" id="ARBA00022840"/>
    </source>
</evidence>
<dbReference type="STRING" id="698738.OLEAN_C02990"/>
<dbReference type="SUPFAM" id="SSF55874">
    <property type="entry name" value="ATPase domain of HSP90 chaperone/DNA topoisomerase II/histidine kinase"/>
    <property type="match status" value="1"/>
</dbReference>
<dbReference type="GO" id="GO:0005524">
    <property type="term" value="F:ATP binding"/>
    <property type="evidence" value="ECO:0007669"/>
    <property type="project" value="UniProtKB-KW"/>
</dbReference>
<dbReference type="SMART" id="SM00388">
    <property type="entry name" value="HisKA"/>
    <property type="match status" value="1"/>
</dbReference>
<feature type="transmembrane region" description="Helical" evidence="9">
    <location>
        <begin position="263"/>
        <end position="281"/>
    </location>
</feature>
<dbReference type="Pfam" id="PF16927">
    <property type="entry name" value="HisKA_7TM"/>
    <property type="match status" value="1"/>
</dbReference>
<keyword evidence="3" id="KW-0597">Phosphoprotein</keyword>
<dbReference type="InterPro" id="IPR003661">
    <property type="entry name" value="HisK_dim/P_dom"/>
</dbReference>
<feature type="transmembrane region" description="Helical" evidence="9">
    <location>
        <begin position="33"/>
        <end position="55"/>
    </location>
</feature>
<feature type="transmembrane region" description="Helical" evidence="9">
    <location>
        <begin position="135"/>
        <end position="157"/>
    </location>
</feature>
<keyword evidence="7" id="KW-0067">ATP-binding</keyword>
<feature type="domain" description="Histidine kinase" evidence="10">
    <location>
        <begin position="446"/>
        <end position="642"/>
    </location>
</feature>
<organism evidence="11 12">
    <name type="scientific">Oleispira antarctica RB-8</name>
    <dbReference type="NCBI Taxonomy" id="698738"/>
    <lineage>
        <taxon>Bacteria</taxon>
        <taxon>Pseudomonadati</taxon>
        <taxon>Pseudomonadota</taxon>
        <taxon>Gammaproteobacteria</taxon>
        <taxon>Oceanospirillales</taxon>
        <taxon>Oceanospirillaceae</taxon>
        <taxon>Oleispira</taxon>
    </lineage>
</organism>
<dbReference type="Gene3D" id="3.30.565.10">
    <property type="entry name" value="Histidine kinase-like ATPase, C-terminal domain"/>
    <property type="match status" value="1"/>
</dbReference>
<dbReference type="EMBL" id="FO203512">
    <property type="protein sequence ID" value="CCK74475.1"/>
    <property type="molecule type" value="Genomic_DNA"/>
</dbReference>
<feature type="transmembrane region" description="Helical" evidence="9">
    <location>
        <begin position="61"/>
        <end position="84"/>
    </location>
</feature>
<feature type="transmembrane region" description="Helical" evidence="9">
    <location>
        <begin position="169"/>
        <end position="189"/>
    </location>
</feature>
<dbReference type="Gene3D" id="1.10.287.130">
    <property type="match status" value="1"/>
</dbReference>
<dbReference type="OrthoDB" id="9815750at2"/>
<evidence type="ECO:0000256" key="1">
    <source>
        <dbReference type="ARBA" id="ARBA00000085"/>
    </source>
</evidence>
<dbReference type="CDD" id="cd00082">
    <property type="entry name" value="HisKA"/>
    <property type="match status" value="1"/>
</dbReference>
<keyword evidence="8" id="KW-0902">Two-component regulatory system</keyword>
<sequence length="647" mass="72457">MLISFFSASLWITILSATITAAWLWLKRKEEPALIALAAFCLSMAIWCFGHIAALEGYPKIARSLLLANPLLPTTFLHFVLLWLRGSIPIAEKSYRFTPLLYLFAIAITLLSIWGESGHIEAWNVFPHFFHIDSIGWLNLLYAVGVGIAAHILLLYGYRNNLGNKRRSIIAMFAVGAWGFSLATSFILPSLEIDFFPYPMLALPSYVVLVVYAVVRYRLVEVNRWVSQAIQWLAILIVSMLLMSLLLAFIAPVAMTELATVPTLQLFIYSSILLLLAWLLYGPAKQFSDRLIYPGASIDEVTLNQWLHQLNKATSWQTLAHTIENIWQQHAPLTKHRDGKRQENIGVRILNATGDIYVESDAIEPRTKNTTALFVCIKRGDWDCQLSGWDDIPPAQQHMAELLAALIPNACTSLERSIQLAKIEARAERERIEQQHLVELGSLTAAIAHELRNPLNIINMASAQCDEKIKNHIRNQVARAELMIRDTLSYAGNIELKTSQQNLVSIAQQVIQQISSLFSVSIDLTSEPELMGQYDSERIQQILINLLENAAAFTSTITNGKIELQLSQHKGNTLIQVNNNGPEVPPEMLPNLFEPFITQRSGGSGLGLSIVRRIIDAHHGTINHSNQLGWPVSFVISLPLTLKSQNN</sequence>
<feature type="transmembrane region" description="Helical" evidence="9">
    <location>
        <begin position="96"/>
        <end position="115"/>
    </location>
</feature>
<dbReference type="EC" id="2.7.13.3" evidence="2"/>
<keyword evidence="4" id="KW-0808">Transferase</keyword>
<evidence type="ECO:0000256" key="6">
    <source>
        <dbReference type="ARBA" id="ARBA00022777"/>
    </source>
</evidence>
<evidence type="ECO:0000313" key="11">
    <source>
        <dbReference type="EMBL" id="CCK74475.1"/>
    </source>
</evidence>
<dbReference type="SMART" id="SM00387">
    <property type="entry name" value="HATPase_c"/>
    <property type="match status" value="1"/>
</dbReference>
<dbReference type="Proteomes" id="UP000032749">
    <property type="component" value="Chromosome"/>
</dbReference>
<dbReference type="AlphaFoldDB" id="R4YK21"/>
<evidence type="ECO:0000256" key="2">
    <source>
        <dbReference type="ARBA" id="ARBA00012438"/>
    </source>
</evidence>
<gene>
    <name evidence="11" type="ORF">OLEAN_C02990</name>
</gene>
<evidence type="ECO:0000256" key="3">
    <source>
        <dbReference type="ARBA" id="ARBA00022553"/>
    </source>
</evidence>
<feature type="transmembrane region" description="Helical" evidence="9">
    <location>
        <begin position="6"/>
        <end position="26"/>
    </location>
</feature>
<dbReference type="PANTHER" id="PTHR43065">
    <property type="entry name" value="SENSOR HISTIDINE KINASE"/>
    <property type="match status" value="1"/>
</dbReference>
<name>R4YK21_OLEAN</name>
<dbReference type="InterPro" id="IPR004358">
    <property type="entry name" value="Sig_transdc_His_kin-like_C"/>
</dbReference>
<dbReference type="KEGG" id="oai:OLEAN_C02990"/>
<protein>
    <recommendedName>
        <fullName evidence="2">histidine kinase</fullName>
        <ecNumber evidence="2">2.7.13.3</ecNumber>
    </recommendedName>
</protein>
<feature type="transmembrane region" description="Helical" evidence="9">
    <location>
        <begin position="195"/>
        <end position="217"/>
    </location>
</feature>
<dbReference type="HOGENOM" id="CLU_439302_0_0_6"/>
<evidence type="ECO:0000256" key="8">
    <source>
        <dbReference type="ARBA" id="ARBA00023012"/>
    </source>
</evidence>
<evidence type="ECO:0000256" key="9">
    <source>
        <dbReference type="SAM" id="Phobius"/>
    </source>
</evidence>
<proteinExistence type="predicted"/>
<dbReference type="PRINTS" id="PR00344">
    <property type="entry name" value="BCTRLSENSOR"/>
</dbReference>
<keyword evidence="9" id="KW-0812">Transmembrane</keyword>
<dbReference type="PROSITE" id="PS50109">
    <property type="entry name" value="HIS_KIN"/>
    <property type="match status" value="1"/>
</dbReference>
<reference evidence="11 12" key="1">
    <citation type="journal article" date="2013" name="Nat. Commun.">
        <title>Genome sequence and functional genomic analysis of the oil-degrading bacterium Oleispira antarctica.</title>
        <authorList>
            <person name="Kube M."/>
            <person name="Chernikova T.N."/>
            <person name="Al-Ramahi Y."/>
            <person name="Beloqui A."/>
            <person name="Lopez-Cortez N."/>
            <person name="Guazzaroni M.E."/>
            <person name="Heipieper H.J."/>
            <person name="Klages S."/>
            <person name="Kotsyurbenko O.R."/>
            <person name="Langer I."/>
            <person name="Nechitaylo T.Y."/>
            <person name="Lunsdorf H."/>
            <person name="Fernandez M."/>
            <person name="Juarez S."/>
            <person name="Ciordia S."/>
            <person name="Singer A."/>
            <person name="Kagan O."/>
            <person name="Egorova O."/>
            <person name="Petit P.A."/>
            <person name="Stogios P."/>
            <person name="Kim Y."/>
            <person name="Tchigvintsev A."/>
            <person name="Flick R."/>
            <person name="Denaro R."/>
            <person name="Genovese M."/>
            <person name="Albar J.P."/>
            <person name="Reva O.N."/>
            <person name="Martinez-Gomariz M."/>
            <person name="Tran H."/>
            <person name="Ferrer M."/>
            <person name="Savchenko A."/>
            <person name="Yakunin A.F."/>
            <person name="Yakimov M.M."/>
            <person name="Golyshina O.V."/>
            <person name="Reinhardt R."/>
            <person name="Golyshin P.N."/>
        </authorList>
    </citation>
    <scope>NUCLEOTIDE SEQUENCE [LARGE SCALE GENOMIC DNA]</scope>
</reference>
<keyword evidence="9" id="KW-1133">Transmembrane helix</keyword>
<dbReference type="InterPro" id="IPR036890">
    <property type="entry name" value="HATPase_C_sf"/>
</dbReference>
<keyword evidence="12" id="KW-1185">Reference proteome</keyword>
<accession>R4YK21</accession>
<dbReference type="InterPro" id="IPR005467">
    <property type="entry name" value="His_kinase_dom"/>
</dbReference>
<dbReference type="InterPro" id="IPR036097">
    <property type="entry name" value="HisK_dim/P_sf"/>
</dbReference>
<dbReference type="GO" id="GO:0000155">
    <property type="term" value="F:phosphorelay sensor kinase activity"/>
    <property type="evidence" value="ECO:0007669"/>
    <property type="project" value="InterPro"/>
</dbReference>
<dbReference type="SUPFAM" id="SSF47384">
    <property type="entry name" value="Homodimeric domain of signal transducing histidine kinase"/>
    <property type="match status" value="1"/>
</dbReference>